<dbReference type="PANTHER" id="PTHR13117:SF5">
    <property type="entry name" value="PROTEIN RFT1 HOMOLOG"/>
    <property type="match status" value="1"/>
</dbReference>
<dbReference type="EMBL" id="KB932203">
    <property type="protein sequence ID" value="KCV71174.1"/>
    <property type="molecule type" value="Genomic_DNA"/>
</dbReference>
<comment type="subcellular location">
    <subcellularLocation>
        <location evidence="1 9">Endoplasmic reticulum membrane</location>
        <topology evidence="1 9">Multi-pass membrane protein</topology>
    </subcellularLocation>
</comment>
<feature type="transmembrane region" description="Helical" evidence="9">
    <location>
        <begin position="524"/>
        <end position="547"/>
    </location>
</feature>
<feature type="transmembrane region" description="Helical" evidence="9">
    <location>
        <begin position="362"/>
        <end position="380"/>
    </location>
</feature>
<evidence type="ECO:0000256" key="3">
    <source>
        <dbReference type="ARBA" id="ARBA00010288"/>
    </source>
</evidence>
<gene>
    <name evidence="10" type="ORF">H696_02126</name>
</gene>
<evidence type="ECO:0000313" key="11">
    <source>
        <dbReference type="Proteomes" id="UP000030693"/>
    </source>
</evidence>
<dbReference type="InterPro" id="IPR007594">
    <property type="entry name" value="RFT1"/>
</dbReference>
<sequence>MDAPAAEAALGGLGRVVALGVVPRLLSFALNQLVLSRRSSPDLFGQVVKLDLLVATSLFLMRECFRVSLTRRFASGRDAGTAPVAELPAVVRTAALSLPITGAVFFLFAAIYAPFGSSACPSGAVSWLLLGMYLLAALVEAACVLQYALALFLAAQMPADAPGPPPVEVAATAEAGASLGRAVCLLLTLVAAGGRLANGPDTSADRLLPFAVAQLASAGLLWWAWARANDRALAAVASQPGCGLPGGRSSALLWGLLTGRAGPPGRLGPRLDADLLGDSLAFGQSAAIKYLLSEGDRLVAGWLVPASALGTFGMVYAYGGLILRFVYAPLEEGARQVFGQAAQAGARSPADRWRLSMDLFHSTLRLSLLIGSCVAVFGWMCSRSLTLLVFNRAWSSGAGGPGGRWTPAIGPLCGLGSAGLPGLLAQSPAGWFGLGNGPGSAFAPSALGISLGVYALSILVMGVNGIVEAFVTSTAPRPVLRSHLKASTFVSLLYMGTAAAGLVLVPGARAPWLRAWLARVPPDAVYVVLLVAANGVAMALRVAAGWWCIARCRPPGAGHGPTWRACVPRWSTLVGLAAAGWLLARAEQAAYGPYLAGAFTVRPALLHLGAAGAIGLSLLAVIAGGEPEFRQFLSRLARRRPTAG</sequence>
<feature type="transmembrane region" description="Helical" evidence="9">
    <location>
        <begin position="604"/>
        <end position="625"/>
    </location>
</feature>
<proteinExistence type="inferred from homology"/>
<feature type="transmembrane region" description="Helical" evidence="9">
    <location>
        <begin position="94"/>
        <end position="115"/>
    </location>
</feature>
<keyword evidence="5" id="KW-0256">Endoplasmic reticulum</keyword>
<dbReference type="OrthoDB" id="9979195at2759"/>
<feature type="transmembrane region" description="Helical" evidence="9">
    <location>
        <begin position="127"/>
        <end position="155"/>
    </location>
</feature>
<feature type="transmembrane region" description="Helical" evidence="9">
    <location>
        <begin position="446"/>
        <end position="471"/>
    </location>
</feature>
<evidence type="ECO:0000313" key="10">
    <source>
        <dbReference type="EMBL" id="KCV71174.1"/>
    </source>
</evidence>
<dbReference type="PANTHER" id="PTHR13117">
    <property type="entry name" value="ENDOPLASMIC RETICULUM MULTISPAN TRANSMEMBRANE PROTEIN-RELATED"/>
    <property type="match status" value="1"/>
</dbReference>
<keyword evidence="4 9" id="KW-0812">Transmembrane</keyword>
<reference evidence="10" key="1">
    <citation type="submission" date="2013-04" db="EMBL/GenBank/DDBJ databases">
        <title>The Genome Sequence of Fonticula alba ATCC 38817.</title>
        <authorList>
            <consortium name="The Broad Institute Genomics Platform"/>
            <person name="Russ C."/>
            <person name="Cuomo C."/>
            <person name="Burger G."/>
            <person name="Gray M.W."/>
            <person name="Holland P.W.H."/>
            <person name="King N."/>
            <person name="Lang F.B.F."/>
            <person name="Roger A.J."/>
            <person name="Ruiz-Trillo I."/>
            <person name="Brown M."/>
            <person name="Walker B."/>
            <person name="Young S."/>
            <person name="Zeng Q."/>
            <person name="Gargeya S."/>
            <person name="Fitzgerald M."/>
            <person name="Haas B."/>
            <person name="Abouelleil A."/>
            <person name="Allen A.W."/>
            <person name="Alvarado L."/>
            <person name="Arachchi H.M."/>
            <person name="Berlin A.M."/>
            <person name="Chapman S.B."/>
            <person name="Gainer-Dewar J."/>
            <person name="Goldberg J."/>
            <person name="Griggs A."/>
            <person name="Gujja S."/>
            <person name="Hansen M."/>
            <person name="Howarth C."/>
            <person name="Imamovic A."/>
            <person name="Ireland A."/>
            <person name="Larimer J."/>
            <person name="McCowan C."/>
            <person name="Murphy C."/>
            <person name="Pearson M."/>
            <person name="Poon T.W."/>
            <person name="Priest M."/>
            <person name="Roberts A."/>
            <person name="Saif S."/>
            <person name="Shea T."/>
            <person name="Sisk P."/>
            <person name="Sykes S."/>
            <person name="Wortman J."/>
            <person name="Nusbaum C."/>
            <person name="Birren B."/>
        </authorList>
    </citation>
    <scope>NUCLEOTIDE SEQUENCE [LARGE SCALE GENOMIC DNA]</scope>
    <source>
        <strain evidence="10">ATCC 38817</strain>
    </source>
</reference>
<keyword evidence="11" id="KW-1185">Reference proteome</keyword>
<evidence type="ECO:0000256" key="9">
    <source>
        <dbReference type="RuleBase" id="RU365067"/>
    </source>
</evidence>
<evidence type="ECO:0000256" key="8">
    <source>
        <dbReference type="ARBA" id="ARBA00045912"/>
    </source>
</evidence>
<dbReference type="Proteomes" id="UP000030693">
    <property type="component" value="Unassembled WGS sequence"/>
</dbReference>
<dbReference type="AlphaFoldDB" id="A0A058ZA43"/>
<accession>A0A058ZA43</accession>
<feature type="transmembrane region" description="Helical" evidence="9">
    <location>
        <begin position="567"/>
        <end position="584"/>
    </location>
</feature>
<protein>
    <recommendedName>
        <fullName evidence="9">Protein RFT1 homolog</fullName>
    </recommendedName>
</protein>
<comment type="pathway">
    <text evidence="2">Protein modification; protein glycosylation.</text>
</comment>
<feature type="transmembrane region" description="Helical" evidence="9">
    <location>
        <begin position="492"/>
        <end position="512"/>
    </location>
</feature>
<evidence type="ECO:0000256" key="1">
    <source>
        <dbReference type="ARBA" id="ARBA00004477"/>
    </source>
</evidence>
<comment type="function">
    <text evidence="8 9">Intramembrane glycolipid transporter that operates in the biosynthetic pathway of dolichol-linked oligosaccharides, the glycan precursors employed in protein asparagine (N)-glycosylation. The sequential addition of sugars to dolichol pyrophosphate produces dolichol-linked oligosaccharides containing fourteen sugars, including two GlcNAcs, nine mannoses and three glucoses. Once assembled, the oligosaccharide is transferred from the lipid to nascent proteins by oligosaccharyltransferases. The assembly of dolichol-linked oligosaccharides begins on the cytosolic side of the endoplasmic reticulum membrane and finishes in its lumen. RFT1 could mediate the translocation of the cytosolically oriented intermediate DolPP-GlcNAc2Man5, produced by ALG11, into the ER lumen where dolichol-linked oligosaccharides assembly continues. However, the intramembrane lipid transporter activity could not be confirmed in vitro.</text>
</comment>
<dbReference type="GO" id="GO:0005789">
    <property type="term" value="C:endoplasmic reticulum membrane"/>
    <property type="evidence" value="ECO:0007669"/>
    <property type="project" value="UniProtKB-SubCell"/>
</dbReference>
<dbReference type="GeneID" id="20526851"/>
<comment type="caution">
    <text evidence="9">Lacks conserved residue(s) required for the propagation of feature annotation.</text>
</comment>
<dbReference type="GO" id="GO:0006488">
    <property type="term" value="P:dolichol-linked oligosaccharide biosynthetic process"/>
    <property type="evidence" value="ECO:0007669"/>
    <property type="project" value="InterPro"/>
</dbReference>
<keyword evidence="6 9" id="KW-1133">Transmembrane helix</keyword>
<dbReference type="eggNOG" id="KOG2864">
    <property type="taxonomic scope" value="Eukaryota"/>
</dbReference>
<dbReference type="Pfam" id="PF04506">
    <property type="entry name" value="Rft-1"/>
    <property type="match status" value="2"/>
</dbReference>
<evidence type="ECO:0000256" key="2">
    <source>
        <dbReference type="ARBA" id="ARBA00004922"/>
    </source>
</evidence>
<evidence type="ECO:0000256" key="6">
    <source>
        <dbReference type="ARBA" id="ARBA00022989"/>
    </source>
</evidence>
<organism evidence="10">
    <name type="scientific">Fonticula alba</name>
    <name type="common">Slime mold</name>
    <dbReference type="NCBI Taxonomy" id="691883"/>
    <lineage>
        <taxon>Eukaryota</taxon>
        <taxon>Rotosphaerida</taxon>
        <taxon>Fonticulaceae</taxon>
        <taxon>Fonticula</taxon>
    </lineage>
</organism>
<evidence type="ECO:0000256" key="5">
    <source>
        <dbReference type="ARBA" id="ARBA00022824"/>
    </source>
</evidence>
<keyword evidence="7 9" id="KW-0472">Membrane</keyword>
<name>A0A058ZA43_FONAL</name>
<dbReference type="STRING" id="691883.A0A058ZA43"/>
<evidence type="ECO:0000256" key="4">
    <source>
        <dbReference type="ARBA" id="ARBA00022692"/>
    </source>
</evidence>
<dbReference type="RefSeq" id="XP_009494297.1">
    <property type="nucleotide sequence ID" value="XM_009496022.1"/>
</dbReference>
<feature type="transmembrane region" description="Helical" evidence="9">
    <location>
        <begin position="302"/>
        <end position="327"/>
    </location>
</feature>
<dbReference type="GO" id="GO:0034203">
    <property type="term" value="P:glycolipid translocation"/>
    <property type="evidence" value="ECO:0007669"/>
    <property type="project" value="TreeGrafter"/>
</dbReference>
<evidence type="ECO:0000256" key="7">
    <source>
        <dbReference type="ARBA" id="ARBA00023136"/>
    </source>
</evidence>
<comment type="similarity">
    <text evidence="3 9">Belongs to the RFT1 family.</text>
</comment>